<proteinExistence type="predicted"/>
<dbReference type="PANTHER" id="PTHR24244:SF1">
    <property type="entry name" value="G-PROTEIN COUPLED RECEPTORS FAMILY 1 PROFILE DOMAIN-CONTAINING PROTEIN"/>
    <property type="match status" value="1"/>
</dbReference>
<evidence type="ECO:0000256" key="1">
    <source>
        <dbReference type="SAM" id="Phobius"/>
    </source>
</evidence>
<organism evidence="2 3">
    <name type="scientific">Dendroctonus ponderosae</name>
    <name type="common">Mountain pine beetle</name>
    <dbReference type="NCBI Taxonomy" id="77166"/>
    <lineage>
        <taxon>Eukaryota</taxon>
        <taxon>Metazoa</taxon>
        <taxon>Ecdysozoa</taxon>
        <taxon>Arthropoda</taxon>
        <taxon>Hexapoda</taxon>
        <taxon>Insecta</taxon>
        <taxon>Pterygota</taxon>
        <taxon>Neoptera</taxon>
        <taxon>Endopterygota</taxon>
        <taxon>Coleoptera</taxon>
        <taxon>Polyphaga</taxon>
        <taxon>Cucujiformia</taxon>
        <taxon>Curculionidae</taxon>
        <taxon>Scolytinae</taxon>
        <taxon>Dendroctonus</taxon>
    </lineage>
</organism>
<dbReference type="GO" id="GO:0016020">
    <property type="term" value="C:membrane"/>
    <property type="evidence" value="ECO:0007669"/>
    <property type="project" value="InterPro"/>
</dbReference>
<sequence>MKFFIAHLAFADQPQCWIEFREQWQWQLYMVLISLALFVIPTIIITACYAVMIKTIWTKSAVQFPRGHRGSTNDRI</sequence>
<dbReference type="InterPro" id="IPR027294">
    <property type="entry name" value="NPS_rcpt"/>
</dbReference>
<evidence type="ECO:0000313" key="3">
    <source>
        <dbReference type="Proteomes" id="UP000030742"/>
    </source>
</evidence>
<reference evidence="2 3" key="1">
    <citation type="journal article" date="2013" name="Genome Biol.">
        <title>Draft genome of the mountain pine beetle, Dendroctonus ponderosae Hopkins, a major forest pest.</title>
        <authorList>
            <person name="Keeling C.I."/>
            <person name="Yuen M.M."/>
            <person name="Liao N.Y."/>
            <person name="Docking T.R."/>
            <person name="Chan S.K."/>
            <person name="Taylor G.A."/>
            <person name="Palmquist D.L."/>
            <person name="Jackman S.D."/>
            <person name="Nguyen A."/>
            <person name="Li M."/>
            <person name="Henderson H."/>
            <person name="Janes J.K."/>
            <person name="Zhao Y."/>
            <person name="Pandoh P."/>
            <person name="Moore R."/>
            <person name="Sperling F.A."/>
            <person name="Huber D.P."/>
            <person name="Birol I."/>
            <person name="Jones S.J."/>
            <person name="Bohlmann J."/>
        </authorList>
    </citation>
    <scope>NUCLEOTIDE SEQUENCE</scope>
</reference>
<dbReference type="AlphaFoldDB" id="U4U9P9"/>
<dbReference type="OrthoDB" id="5987909at2759"/>
<feature type="non-terminal residue" evidence="2">
    <location>
        <position position="76"/>
    </location>
</feature>
<dbReference type="Gene3D" id="1.20.1070.10">
    <property type="entry name" value="Rhodopsin 7-helix transmembrane proteins"/>
    <property type="match status" value="1"/>
</dbReference>
<evidence type="ECO:0000313" key="2">
    <source>
        <dbReference type="EMBL" id="ERL90649.1"/>
    </source>
</evidence>
<dbReference type="Proteomes" id="UP000030742">
    <property type="component" value="Unassembled WGS sequence"/>
</dbReference>
<gene>
    <name evidence="2" type="ORF">D910_07996</name>
</gene>
<dbReference type="PANTHER" id="PTHR24244">
    <property type="entry name" value="NEUROPEPTIDE S RECEPTOR"/>
    <property type="match status" value="1"/>
</dbReference>
<protein>
    <recommendedName>
        <fullName evidence="4">G-protein coupled receptors family 1 profile domain-containing protein</fullName>
    </recommendedName>
</protein>
<keyword evidence="1" id="KW-0472">Membrane</keyword>
<dbReference type="SUPFAM" id="SSF81321">
    <property type="entry name" value="Family A G protein-coupled receptor-like"/>
    <property type="match status" value="1"/>
</dbReference>
<dbReference type="GO" id="GO:0008188">
    <property type="term" value="F:neuropeptide receptor activity"/>
    <property type="evidence" value="ECO:0007669"/>
    <property type="project" value="InterPro"/>
</dbReference>
<keyword evidence="1" id="KW-1133">Transmembrane helix</keyword>
<evidence type="ECO:0008006" key="4">
    <source>
        <dbReference type="Google" id="ProtNLM"/>
    </source>
</evidence>
<dbReference type="EMBL" id="KB632255">
    <property type="protein sequence ID" value="ERL90649.1"/>
    <property type="molecule type" value="Genomic_DNA"/>
</dbReference>
<feature type="transmembrane region" description="Helical" evidence="1">
    <location>
        <begin position="26"/>
        <end position="51"/>
    </location>
</feature>
<accession>U4U9P9</accession>
<keyword evidence="1" id="KW-0812">Transmembrane</keyword>
<name>U4U9P9_DENPD</name>